<sequence length="52" mass="6179">MFYFKCTCVSSETSLRFSFLLFMQKIGTIFFTLNEIDNFVKLISFKCSIFNK</sequence>
<evidence type="ECO:0000313" key="1">
    <source>
        <dbReference type="EMBL" id="EDY94976.1"/>
    </source>
</evidence>
<dbReference type="AlphaFoldDB" id="B5D0D2"/>
<evidence type="ECO:0000313" key="2">
    <source>
        <dbReference type="Proteomes" id="UP000003452"/>
    </source>
</evidence>
<protein>
    <submittedName>
        <fullName evidence="1">Uncharacterized protein</fullName>
    </submittedName>
</protein>
<comment type="caution">
    <text evidence="1">The sequence shown here is derived from an EMBL/GenBank/DDBJ whole genome shotgun (WGS) entry which is preliminary data.</text>
</comment>
<dbReference type="Proteomes" id="UP000003452">
    <property type="component" value="Unassembled WGS sequence"/>
</dbReference>
<name>B5D0D2_PHOPM</name>
<accession>B5D0D2</accession>
<dbReference type="HOGENOM" id="CLU_3076880_0_0_10"/>
<proteinExistence type="predicted"/>
<dbReference type="EMBL" id="ABQC02000021">
    <property type="protein sequence ID" value="EDY94976.1"/>
    <property type="molecule type" value="Genomic_DNA"/>
</dbReference>
<organism evidence="1 2">
    <name type="scientific">Phocaeicola plebeius (strain DSM 17135 / JCM 12973 / CCUG 54634 / M2)</name>
    <name type="common">Bacteroides plebeius</name>
    <dbReference type="NCBI Taxonomy" id="484018"/>
    <lineage>
        <taxon>Bacteria</taxon>
        <taxon>Pseudomonadati</taxon>
        <taxon>Bacteroidota</taxon>
        <taxon>Bacteroidia</taxon>
        <taxon>Bacteroidales</taxon>
        <taxon>Bacteroidaceae</taxon>
        <taxon>Phocaeicola</taxon>
    </lineage>
</organism>
<gene>
    <name evidence="1" type="ORF">BACPLE_02456</name>
</gene>
<reference evidence="1 2" key="1">
    <citation type="submission" date="2008-08" db="EMBL/GenBank/DDBJ databases">
        <title>Draft genome sequence of Bacteroides plebeius (DSM 17135).</title>
        <authorList>
            <person name="Sudarsanam P."/>
            <person name="Ley R."/>
            <person name="Guruge J."/>
            <person name="Turnbaugh P.J."/>
            <person name="Mahowald M."/>
            <person name="Liep D."/>
            <person name="Gordon J."/>
        </authorList>
    </citation>
    <scope>NUCLEOTIDE SEQUENCE [LARGE SCALE GENOMIC DNA]</scope>
    <source>
        <strain evidence="2">DSM 17135 / JCM 12973 / M2</strain>
    </source>
</reference>
<reference evidence="1 2" key="2">
    <citation type="submission" date="2008-08" db="EMBL/GenBank/DDBJ databases">
        <authorList>
            <person name="Fulton L."/>
            <person name="Clifton S."/>
            <person name="Fulton B."/>
            <person name="Xu J."/>
            <person name="Minx P."/>
            <person name="Pepin K.H."/>
            <person name="Johnson M."/>
            <person name="Thiruvilangam P."/>
            <person name="Bhonagiri V."/>
            <person name="Nash W.E."/>
            <person name="Mardis E.R."/>
            <person name="Wilson R.K."/>
        </authorList>
    </citation>
    <scope>NUCLEOTIDE SEQUENCE [LARGE SCALE GENOMIC DNA]</scope>
    <source>
        <strain evidence="2">DSM 17135 / JCM 12973 / M2</strain>
    </source>
</reference>